<dbReference type="AlphaFoldDB" id="G0L8N4"/>
<dbReference type="PROSITE" id="PS51257">
    <property type="entry name" value="PROKAR_LIPOPROTEIN"/>
    <property type="match status" value="1"/>
</dbReference>
<keyword evidence="2" id="KW-1185">Reference proteome</keyword>
<organism evidence="1 2">
    <name type="scientific">Zobellia galactanivorans (strain DSM 12802 / CCUG 47099 / CIP 106680 / NCIMB 13871 / Dsij)</name>
    <dbReference type="NCBI Taxonomy" id="63186"/>
    <lineage>
        <taxon>Bacteria</taxon>
        <taxon>Pseudomonadati</taxon>
        <taxon>Bacteroidota</taxon>
        <taxon>Flavobacteriia</taxon>
        <taxon>Flavobacteriales</taxon>
        <taxon>Flavobacteriaceae</taxon>
        <taxon>Zobellia</taxon>
    </lineage>
</organism>
<dbReference type="SUPFAM" id="SSF49785">
    <property type="entry name" value="Galactose-binding domain-like"/>
    <property type="match status" value="1"/>
</dbReference>
<reference evidence="2" key="1">
    <citation type="submission" date="2009-07" db="EMBL/GenBank/DDBJ databases">
        <title>Complete genome sequence of Zobellia galactanivorans Dsij.</title>
        <authorList>
            <consortium name="Genoscope - CEA"/>
        </authorList>
    </citation>
    <scope>NUCLEOTIDE SEQUENCE [LARGE SCALE GENOMIC DNA]</scope>
    <source>
        <strain evidence="2">DSM 12802 / CCUG 47099 / CIP 106680 / NCIMB 13871 / Dsij</strain>
    </source>
</reference>
<accession>G0L8N4</accession>
<dbReference type="PATRIC" id="fig|63186.3.peg.3486"/>
<sequence length="547" mass="60877">MSKNKQLKYHNMKYAIRILAVLAILFVGCDDNEYEAPFPFSDIGFYTSKGTVDNLQVNIDEYLSFTDLSQGAVSHKWTIEASDAFLEGPIDRQDTILEKFIIEPRTTTSYEKTVHVLFQSSGTKKVRLHNTFNEMVVFKGNRGDVDYEMPAKKEGDVYVIDTTFLVKVYPRLVPKIKVRNDDVVVNHEATDTVYIEAGSSLEFTDLTTIGEPTGRTWSVRKALKPGDEVAENPVLNSSGDSIANITFNSLGSFRVSMNSSRSGQNLPGAFASYQMTAPVKVIPSSKPFELTGAIRELEDETIQVPYNGEFTPFGGQEEFFTVMVNGEAFEVASVTVNEDDATKMDIKLAAPIYRPDVITVSYSGGTIESTDTREALPFTDEPVIMSTVNLVPEAISGLETGADSWGTFWSNKGTVEYSTEQASTGNYSLKLQIEPGQDNAEASAMFENPIIFEEGKSYIVSYDMYVKPGVVGSADAEMGLFLLQNWNFQVRTLFEHPEGVWVTITNEYVNTSSLSQFYLRILTNADKTTAATVYYDNFSIIEKEERP</sequence>
<dbReference type="HOGENOM" id="CLU_523529_0_0_10"/>
<keyword evidence="1" id="KW-0449">Lipoprotein</keyword>
<proteinExistence type="predicted"/>
<dbReference type="Gene3D" id="2.60.120.260">
    <property type="entry name" value="Galactose-binding domain-like"/>
    <property type="match status" value="1"/>
</dbReference>
<dbReference type="EMBL" id="FP476056">
    <property type="protein sequence ID" value="CAZ97710.1"/>
    <property type="molecule type" value="Genomic_DNA"/>
</dbReference>
<evidence type="ECO:0000313" key="1">
    <source>
        <dbReference type="EMBL" id="CAZ97710.1"/>
    </source>
</evidence>
<dbReference type="STRING" id="63186.ZOBELLIA_3572"/>
<evidence type="ECO:0000313" key="2">
    <source>
        <dbReference type="Proteomes" id="UP000008898"/>
    </source>
</evidence>
<dbReference type="Proteomes" id="UP000008898">
    <property type="component" value="Chromosome"/>
</dbReference>
<dbReference type="KEGG" id="zga:ZOBELLIA_3572"/>
<protein>
    <submittedName>
        <fullName evidence="1">Conserved lipoprotein containing CBM22</fullName>
    </submittedName>
</protein>
<dbReference type="InterPro" id="IPR008979">
    <property type="entry name" value="Galactose-bd-like_sf"/>
</dbReference>
<gene>
    <name evidence="1" type="ordered locus">zobellia_3572</name>
</gene>
<reference evidence="1 2" key="2">
    <citation type="journal article" date="2012" name="Environ. Microbiol.">
        <title>Characterization of the first alginolytic operons in a marine bacterium: from their emergence in marine Flavobacteriia to their independent transfers to marine Proteobacteria and human gut Bacteroides.</title>
        <authorList>
            <person name="Thomas F."/>
            <person name="Barbeyron T."/>
            <person name="Tonon T."/>
            <person name="Genicot S."/>
            <person name="Czjzek M."/>
            <person name="Michel G."/>
        </authorList>
    </citation>
    <scope>NUCLEOTIDE SEQUENCE [LARGE SCALE GENOMIC DNA]</scope>
    <source>
        <strain evidence="2">DSM 12802 / CCUG 47099 / CIP 106680 / NCIMB 13871 / Dsij</strain>
    </source>
</reference>
<name>G0L8N4_ZOBGA</name>